<dbReference type="RefSeq" id="WP_181061048.1">
    <property type="nucleotide sequence ID" value="NZ_JACDTY010000019.1"/>
</dbReference>
<protein>
    <submittedName>
        <fullName evidence="1">Uncharacterized protein</fullName>
    </submittedName>
</protein>
<keyword evidence="2" id="KW-1185">Reference proteome</keyword>
<gene>
    <name evidence="1" type="ORF">H0241_28195</name>
</gene>
<dbReference type="Proteomes" id="UP000558284">
    <property type="component" value="Unassembled WGS sequence"/>
</dbReference>
<dbReference type="AlphaFoldDB" id="A0A838BCA7"/>
<name>A0A838BCA7_9HYPH</name>
<organism evidence="1 2">
    <name type="scientific">Mesorhizobium neociceri</name>
    <dbReference type="NCBI Taxonomy" id="1307853"/>
    <lineage>
        <taxon>Bacteria</taxon>
        <taxon>Pseudomonadati</taxon>
        <taxon>Pseudomonadota</taxon>
        <taxon>Alphaproteobacteria</taxon>
        <taxon>Hyphomicrobiales</taxon>
        <taxon>Phyllobacteriaceae</taxon>
        <taxon>Mesorhizobium</taxon>
    </lineage>
</organism>
<sequence length="398" mass="43336">MSGKLTLSIPASLGISDARVSILDHDLKIVGETTLAQPAEGIDLAPGFYAARALLPNGTFLETAFQMPTSGENAEVMLTQARVGSSLPATSNSAFERLNVPGYESDANVLEGVGLESMGLESLESVQESAPREFALISVDFEGRTLSEGQKLSTDPSGWIAIPGSFLPGFVRTADDDGRYFYVAAPVSGTEGAQISIPATASGNFAVKLQDPDADLFIRYLEGRQLEQLSLISDYWRKARDLLADKHEFPIAAAVGAYVMMLVGPPDGRESESTSSGNWLDRWTEMLCRDTPWLADGLCIRAEVRARRGEHREALDLLYELPSRGLPMFTPGLRFALDRLSGYRNASGRYFNQADGEKIGALLDRLYRTASNANFDRPVLNFREPADAWASRKAAMPK</sequence>
<accession>A0A838BCA7</accession>
<reference evidence="1 2" key="1">
    <citation type="submission" date="2020-07" db="EMBL/GenBank/DDBJ databases">
        <title>Definition of the novel symbiovar canariense within Mesorhizobium novociceri, a new species of genus Mesorhizobium nodulating Cicer canariense in the Caldera de Taburiente National Park (La Palma, Canary Islands).</title>
        <authorList>
            <person name="Leon-Barrios M."/>
            <person name="Perez-Yepez J."/>
            <person name="Flores-Felix J.D."/>
            <person name="Ramirez-Baena M.H."/>
            <person name="Pulido-Suarez L."/>
            <person name="Igual J.M."/>
            <person name="Velazquez E."/>
            <person name="Peix A."/>
        </authorList>
    </citation>
    <scope>NUCLEOTIDE SEQUENCE [LARGE SCALE GENOMIC DNA]</scope>
    <source>
        <strain evidence="1 2">CCANP35</strain>
    </source>
</reference>
<proteinExistence type="predicted"/>
<evidence type="ECO:0000313" key="1">
    <source>
        <dbReference type="EMBL" id="MBA1144095.1"/>
    </source>
</evidence>
<comment type="caution">
    <text evidence="1">The sequence shown here is derived from an EMBL/GenBank/DDBJ whole genome shotgun (WGS) entry which is preliminary data.</text>
</comment>
<evidence type="ECO:0000313" key="2">
    <source>
        <dbReference type="Proteomes" id="UP000558284"/>
    </source>
</evidence>
<dbReference type="EMBL" id="JACDTY010000019">
    <property type="protein sequence ID" value="MBA1144095.1"/>
    <property type="molecule type" value="Genomic_DNA"/>
</dbReference>